<evidence type="ECO:0000256" key="7">
    <source>
        <dbReference type="SAM" id="MobiDB-lite"/>
    </source>
</evidence>
<comment type="similarity">
    <text evidence="2">Belongs to the TfdA dioxygenase family.</text>
</comment>
<keyword evidence="10" id="KW-1185">Reference proteome</keyword>
<dbReference type="Gene3D" id="3.60.130.10">
    <property type="entry name" value="Clavaminate synthase-like"/>
    <property type="match status" value="1"/>
</dbReference>
<evidence type="ECO:0000256" key="1">
    <source>
        <dbReference type="ARBA" id="ARBA00001954"/>
    </source>
</evidence>
<keyword evidence="3" id="KW-0479">Metal-binding</keyword>
<dbReference type="PANTHER" id="PTHR30468">
    <property type="entry name" value="ALPHA-KETOGLUTARATE-DEPENDENT SULFONATE DIOXYGENASE"/>
    <property type="match status" value="1"/>
</dbReference>
<evidence type="ECO:0000313" key="10">
    <source>
        <dbReference type="Proteomes" id="UP001583177"/>
    </source>
</evidence>
<proteinExistence type="inferred from homology"/>
<dbReference type="Pfam" id="PF02668">
    <property type="entry name" value="TauD"/>
    <property type="match status" value="1"/>
</dbReference>
<feature type="region of interest" description="Disordered" evidence="7">
    <location>
        <begin position="1"/>
        <end position="40"/>
    </location>
</feature>
<evidence type="ECO:0000256" key="4">
    <source>
        <dbReference type="ARBA" id="ARBA00022964"/>
    </source>
</evidence>
<evidence type="ECO:0000256" key="6">
    <source>
        <dbReference type="ARBA" id="ARBA00023004"/>
    </source>
</evidence>
<keyword evidence="4" id="KW-0223">Dioxygenase</keyword>
<comment type="caution">
    <text evidence="9">The sequence shown here is derived from an EMBL/GenBank/DDBJ whole genome shotgun (WGS) entry which is preliminary data.</text>
</comment>
<dbReference type="Proteomes" id="UP001583177">
    <property type="component" value="Unassembled WGS sequence"/>
</dbReference>
<organism evidence="9 10">
    <name type="scientific">Diaporthe australafricana</name>
    <dbReference type="NCBI Taxonomy" id="127596"/>
    <lineage>
        <taxon>Eukaryota</taxon>
        <taxon>Fungi</taxon>
        <taxon>Dikarya</taxon>
        <taxon>Ascomycota</taxon>
        <taxon>Pezizomycotina</taxon>
        <taxon>Sordariomycetes</taxon>
        <taxon>Sordariomycetidae</taxon>
        <taxon>Diaporthales</taxon>
        <taxon>Diaporthaceae</taxon>
        <taxon>Diaporthe</taxon>
    </lineage>
</organism>
<dbReference type="PANTHER" id="PTHR30468:SF10">
    <property type="entry name" value="TAUD_TFDA-LIKE DOMAIN-CONTAINING PROTEIN"/>
    <property type="match status" value="1"/>
</dbReference>
<evidence type="ECO:0000256" key="5">
    <source>
        <dbReference type="ARBA" id="ARBA00023002"/>
    </source>
</evidence>
<reference evidence="9 10" key="1">
    <citation type="journal article" date="2024" name="IMA Fungus">
        <title>IMA Genome - F19 : A genome assembly and annotation guide to empower mycologists, including annotated draft genome sequences of Ceratocystis pirilliformis, Diaporthe australafricana, Fusarium ophioides, Paecilomyces lecythidis, and Sporothrix stenoceras.</title>
        <authorList>
            <person name="Aylward J."/>
            <person name="Wilson A.M."/>
            <person name="Visagie C.M."/>
            <person name="Spraker J."/>
            <person name="Barnes I."/>
            <person name="Buitendag C."/>
            <person name="Ceriani C."/>
            <person name="Del Mar Angel L."/>
            <person name="du Plessis D."/>
            <person name="Fuchs T."/>
            <person name="Gasser K."/>
            <person name="Kramer D."/>
            <person name="Li W."/>
            <person name="Munsamy K."/>
            <person name="Piso A."/>
            <person name="Price J.L."/>
            <person name="Sonnekus B."/>
            <person name="Thomas C."/>
            <person name="van der Nest A."/>
            <person name="van Dijk A."/>
            <person name="van Heerden A."/>
            <person name="van Vuuren N."/>
            <person name="Yilmaz N."/>
            <person name="Duong T.A."/>
            <person name="van der Merwe N.A."/>
            <person name="Wingfield M.J."/>
            <person name="Wingfield B.D."/>
        </authorList>
    </citation>
    <scope>NUCLEOTIDE SEQUENCE [LARGE SCALE GENOMIC DNA]</scope>
    <source>
        <strain evidence="9 10">CMW 18300</strain>
    </source>
</reference>
<evidence type="ECO:0000256" key="2">
    <source>
        <dbReference type="ARBA" id="ARBA00005896"/>
    </source>
</evidence>
<keyword evidence="5" id="KW-0560">Oxidoreductase</keyword>
<evidence type="ECO:0000256" key="3">
    <source>
        <dbReference type="ARBA" id="ARBA00022723"/>
    </source>
</evidence>
<feature type="domain" description="TauD/TfdA-like" evidence="8">
    <location>
        <begin position="118"/>
        <end position="387"/>
    </location>
</feature>
<evidence type="ECO:0000259" key="8">
    <source>
        <dbReference type="Pfam" id="PF02668"/>
    </source>
</evidence>
<dbReference type="SUPFAM" id="SSF51197">
    <property type="entry name" value="Clavaminate synthase-like"/>
    <property type="match status" value="1"/>
</dbReference>
<keyword evidence="6" id="KW-0408">Iron</keyword>
<comment type="cofactor">
    <cofactor evidence="1">
        <name>Fe(2+)</name>
        <dbReference type="ChEBI" id="CHEBI:29033"/>
    </cofactor>
</comment>
<name>A0ABR3WX41_9PEZI</name>
<dbReference type="EMBL" id="JAWRVE010000046">
    <property type="protein sequence ID" value="KAL1868251.1"/>
    <property type="molecule type" value="Genomic_DNA"/>
</dbReference>
<accession>A0ABR3WX41</accession>
<sequence>MSLGRSPDSNEDMSVKTVDPFKSSSDGHAGDSPGRVDASSKVFLQHKEPPGYIGTLDQFRSFDTTPNTGREFPDANLADWLRAPNSDDMIRDLAITGKSFIIQLSIQHDVPLIPIKVSRRGVVFFRAQNDITVDLQKELAQRMGLLTGKPPTSGLHIFPLMHTTKQLADKEVTVISDQGGKQPKEEGPAAAAKPRLRLQDPSVTPIHRMWHTDSQFEHVPGDYAVLRMVELPRTGGDTVWASGYDVYDRLSPPMRAFLAGLTFTAGQREKYEAIAAANNLAWYTEPRGAPENVGKDVTAVHPVIRTNPVTGWNTVYCLGHHVERINGLSAVESGKIVDWLHEMVVLNHDIHVRHRWMNENDIAIWDNQCMVHTATPDYLGKDLGDRRGFRVLGIRDRPYFDPEAVGREEGLSREAAGRPV</sequence>
<evidence type="ECO:0000313" key="9">
    <source>
        <dbReference type="EMBL" id="KAL1868251.1"/>
    </source>
</evidence>
<dbReference type="InterPro" id="IPR003819">
    <property type="entry name" value="TauD/TfdA-like"/>
</dbReference>
<protein>
    <recommendedName>
        <fullName evidence="8">TauD/TfdA-like domain-containing protein</fullName>
    </recommendedName>
</protein>
<dbReference type="InterPro" id="IPR042098">
    <property type="entry name" value="TauD-like_sf"/>
</dbReference>
<dbReference type="InterPro" id="IPR051323">
    <property type="entry name" value="AtsK-like"/>
</dbReference>
<gene>
    <name evidence="9" type="ORF">Daus18300_005975</name>
</gene>